<protein>
    <recommendedName>
        <fullName evidence="3">Rubisco LSMT substrate-binding domain-containing protein</fullName>
    </recommendedName>
</protein>
<gene>
    <name evidence="1" type="ORF">R1flu_001465</name>
</gene>
<dbReference type="Proteomes" id="UP001605036">
    <property type="component" value="Unassembled WGS sequence"/>
</dbReference>
<comment type="caution">
    <text evidence="1">The sequence shown here is derived from an EMBL/GenBank/DDBJ whole genome shotgun (WGS) entry which is preliminary data.</text>
</comment>
<dbReference type="AlphaFoldDB" id="A0ABD1Y3T5"/>
<accession>A0ABD1Y3T5</accession>
<sequence>MLNNLELLEHYGFLLPRNPNDNVHIALPDSGEFGLSEVNPSLRVPGTACLEISGHPSFSLVAALRLRACHPSLLKAKGLLALSGEQIFVQSDILAYQWLEKKCKSLLGSLPTSLEDDFALQKTVNSVLSCSALEDLAVSLGESPTKAKEVLESFRPCTSVDEVGAAMDEENYGDRDKDFQLERWKLVLNWRIGYKQIFRRCIHFCSKKVLYLSR</sequence>
<dbReference type="EMBL" id="JBHFFA010000006">
    <property type="protein sequence ID" value="KAL2621260.1"/>
    <property type="molecule type" value="Genomic_DNA"/>
</dbReference>
<name>A0ABD1Y3T5_9MARC</name>
<dbReference type="InterPro" id="IPR036464">
    <property type="entry name" value="Rubisco_LSMT_subst-bd_sf"/>
</dbReference>
<organism evidence="1 2">
    <name type="scientific">Riccia fluitans</name>
    <dbReference type="NCBI Taxonomy" id="41844"/>
    <lineage>
        <taxon>Eukaryota</taxon>
        <taxon>Viridiplantae</taxon>
        <taxon>Streptophyta</taxon>
        <taxon>Embryophyta</taxon>
        <taxon>Marchantiophyta</taxon>
        <taxon>Marchantiopsida</taxon>
        <taxon>Marchantiidae</taxon>
        <taxon>Marchantiales</taxon>
        <taxon>Ricciaceae</taxon>
        <taxon>Riccia</taxon>
    </lineage>
</organism>
<keyword evidence="2" id="KW-1185">Reference proteome</keyword>
<proteinExistence type="predicted"/>
<evidence type="ECO:0008006" key="3">
    <source>
        <dbReference type="Google" id="ProtNLM"/>
    </source>
</evidence>
<reference evidence="1 2" key="1">
    <citation type="submission" date="2024-09" db="EMBL/GenBank/DDBJ databases">
        <title>Chromosome-scale assembly of Riccia fluitans.</title>
        <authorList>
            <person name="Paukszto L."/>
            <person name="Sawicki J."/>
            <person name="Karawczyk K."/>
            <person name="Piernik-Szablinska J."/>
            <person name="Szczecinska M."/>
            <person name="Mazdziarz M."/>
        </authorList>
    </citation>
    <scope>NUCLEOTIDE SEQUENCE [LARGE SCALE GENOMIC DNA]</scope>
    <source>
        <strain evidence="1">Rf_01</strain>
        <tissue evidence="1">Aerial parts of the thallus</tissue>
    </source>
</reference>
<dbReference type="SUPFAM" id="SSF81822">
    <property type="entry name" value="RuBisCo LSMT C-terminal, substrate-binding domain"/>
    <property type="match status" value="1"/>
</dbReference>
<evidence type="ECO:0000313" key="2">
    <source>
        <dbReference type="Proteomes" id="UP001605036"/>
    </source>
</evidence>
<evidence type="ECO:0000313" key="1">
    <source>
        <dbReference type="EMBL" id="KAL2621260.1"/>
    </source>
</evidence>
<dbReference type="Gene3D" id="3.90.1420.10">
    <property type="entry name" value="Rubisco LSMT, substrate-binding domain"/>
    <property type="match status" value="1"/>
</dbReference>